<dbReference type="InterPro" id="IPR051558">
    <property type="entry name" value="Metallophosphoesterase_PAP"/>
</dbReference>
<sequence>MVSPSQNSMLFFLFFTANLWLCFVPSTAELKRFEHPVKADGSLSVLVVGDWGRKGLYNQSLVATQMGVVGEKLDIDFVISTGDNFYEDGLTGVSDPAFNESFINIYTASSLQKQWYNVLGNHDYRGDVEAQLSPILTKMDHRWLCLRSFIVNAGFVEFFFVDTTPFVNDYFTDPGESTYDWKGILPRQEYLSNLLEANNIDLYVNGHDHCLEHISSTNSQIQFLTSGGGSKAWRDDIREWNPEELKLYYDGQGFMSMQITQTHMHIVFYDVFGNVLHKWGISKGLDAAEL</sequence>
<reference evidence="9 10" key="1">
    <citation type="journal article" date="2023" name="G3 (Bethesda)">
        <title>A haplotype-resolved chromosome-scale genome for Quercus rubra L. provides insights into the genetics of adaptive traits for red oak species.</title>
        <authorList>
            <person name="Kapoor B."/>
            <person name="Jenkins J."/>
            <person name="Schmutz J."/>
            <person name="Zhebentyayeva T."/>
            <person name="Kuelheim C."/>
            <person name="Coggeshall M."/>
            <person name="Heim C."/>
            <person name="Lasky J.R."/>
            <person name="Leites L."/>
            <person name="Islam-Faridi N."/>
            <person name="Romero-Severson J."/>
            <person name="DeLeo V.L."/>
            <person name="Lucas S.M."/>
            <person name="Lazic D."/>
            <person name="Gailing O."/>
            <person name="Carlson J."/>
            <person name="Staton M."/>
        </authorList>
    </citation>
    <scope>NUCLEOTIDE SEQUENCE [LARGE SCALE GENOMIC DNA]</scope>
    <source>
        <strain evidence="9">Pseudo-F2</strain>
    </source>
</reference>
<evidence type="ECO:0000313" key="9">
    <source>
        <dbReference type="EMBL" id="KAK4596948.1"/>
    </source>
</evidence>
<dbReference type="Pfam" id="PF00149">
    <property type="entry name" value="Metallophos"/>
    <property type="match status" value="1"/>
</dbReference>
<dbReference type="PANTHER" id="PTHR10161:SF36">
    <property type="entry name" value="PURPLE ACID PHOSPHATASE 3"/>
    <property type="match status" value="1"/>
</dbReference>
<evidence type="ECO:0000313" key="10">
    <source>
        <dbReference type="Proteomes" id="UP001324115"/>
    </source>
</evidence>
<dbReference type="Gene3D" id="3.60.21.10">
    <property type="match status" value="2"/>
</dbReference>
<dbReference type="EC" id="3.1.3.2" evidence="3"/>
<feature type="binding site" evidence="6">
    <location>
        <position position="86"/>
    </location>
    <ligand>
        <name>Fe cation</name>
        <dbReference type="ChEBI" id="CHEBI:24875"/>
        <label>1</label>
    </ligand>
</feature>
<name>A0AAN7IWN1_QUERU</name>
<dbReference type="InterPro" id="IPR029052">
    <property type="entry name" value="Metallo-depent_PP-like"/>
</dbReference>
<feature type="binding site" evidence="6">
    <location>
        <position position="50"/>
    </location>
    <ligand>
        <name>Fe cation</name>
        <dbReference type="ChEBI" id="CHEBI:24875"/>
        <label>1</label>
    </ligand>
</feature>
<keyword evidence="6" id="KW-0479">Metal-binding</keyword>
<evidence type="ECO:0000256" key="6">
    <source>
        <dbReference type="PIRSR" id="PIRSR000898-1"/>
    </source>
</evidence>
<dbReference type="InterPro" id="IPR004843">
    <property type="entry name" value="Calcineurin-like_PHP"/>
</dbReference>
<proteinExistence type="inferred from homology"/>
<feature type="binding site" evidence="6">
    <location>
        <position position="207"/>
    </location>
    <ligand>
        <name>Fe cation</name>
        <dbReference type="ChEBI" id="CHEBI:24875"/>
        <label>2</label>
    </ligand>
</feature>
<organism evidence="9 10">
    <name type="scientific">Quercus rubra</name>
    <name type="common">Northern red oak</name>
    <name type="synonym">Quercus borealis</name>
    <dbReference type="NCBI Taxonomy" id="3512"/>
    <lineage>
        <taxon>Eukaryota</taxon>
        <taxon>Viridiplantae</taxon>
        <taxon>Streptophyta</taxon>
        <taxon>Embryophyta</taxon>
        <taxon>Tracheophyta</taxon>
        <taxon>Spermatophyta</taxon>
        <taxon>Magnoliopsida</taxon>
        <taxon>eudicotyledons</taxon>
        <taxon>Gunneridae</taxon>
        <taxon>Pentapetalae</taxon>
        <taxon>rosids</taxon>
        <taxon>fabids</taxon>
        <taxon>Fagales</taxon>
        <taxon>Fagaceae</taxon>
        <taxon>Quercus</taxon>
    </lineage>
</organism>
<dbReference type="Proteomes" id="UP001324115">
    <property type="component" value="Unassembled WGS sequence"/>
</dbReference>
<dbReference type="GO" id="GO:0003993">
    <property type="term" value="F:acid phosphatase activity"/>
    <property type="evidence" value="ECO:0007669"/>
    <property type="project" value="UniProtKB-EC"/>
</dbReference>
<dbReference type="GO" id="GO:0046872">
    <property type="term" value="F:metal ion binding"/>
    <property type="evidence" value="ECO:0007669"/>
    <property type="project" value="UniProtKB-KW"/>
</dbReference>
<comment type="caution">
    <text evidence="9">The sequence shown here is derived from an EMBL/GenBank/DDBJ whole genome shotgun (WGS) entry which is preliminary data.</text>
</comment>
<evidence type="ECO:0000256" key="4">
    <source>
        <dbReference type="ARBA" id="ARBA00022729"/>
    </source>
</evidence>
<keyword evidence="5" id="KW-0378">Hydrolase</keyword>
<gene>
    <name evidence="9" type="ORF">RGQ29_014827</name>
</gene>
<accession>A0AAN7IWN1</accession>
<dbReference type="PIRSF" id="PIRSF000898">
    <property type="entry name" value="Acid_Ptase_5"/>
    <property type="match status" value="1"/>
</dbReference>
<feature type="binding site" evidence="6">
    <location>
        <position position="83"/>
    </location>
    <ligand>
        <name>Fe cation</name>
        <dbReference type="ChEBI" id="CHEBI:24875"/>
        <label>1</label>
    </ligand>
</feature>
<comment type="similarity">
    <text evidence="2">Belongs to the metallophosphoesterase superfamily. Purple acid phosphatase family.</text>
</comment>
<evidence type="ECO:0000256" key="2">
    <source>
        <dbReference type="ARBA" id="ARBA00008723"/>
    </source>
</evidence>
<evidence type="ECO:0000256" key="5">
    <source>
        <dbReference type="ARBA" id="ARBA00022801"/>
    </source>
</evidence>
<feature type="binding site" evidence="6">
    <location>
        <position position="209"/>
    </location>
    <ligand>
        <name>Fe cation</name>
        <dbReference type="ChEBI" id="CHEBI:24875"/>
        <label>1</label>
    </ligand>
</feature>
<feature type="binding site" evidence="6">
    <location>
        <position position="83"/>
    </location>
    <ligand>
        <name>Fe cation</name>
        <dbReference type="ChEBI" id="CHEBI:24875"/>
        <label>2</label>
    </ligand>
</feature>
<dbReference type="EMBL" id="JAXUIC010000003">
    <property type="protein sequence ID" value="KAK4596948.1"/>
    <property type="molecule type" value="Genomic_DNA"/>
</dbReference>
<protein>
    <recommendedName>
        <fullName evidence="3">acid phosphatase</fullName>
        <ecNumber evidence="3">3.1.3.2</ecNumber>
    </recommendedName>
</protein>
<dbReference type="AlphaFoldDB" id="A0AAN7IWN1"/>
<comment type="cofactor">
    <cofactor evidence="6">
        <name>Fe cation</name>
        <dbReference type="ChEBI" id="CHEBI:24875"/>
    </cofactor>
    <text evidence="6">Binds 2 iron ions per subunit.</text>
</comment>
<dbReference type="PANTHER" id="PTHR10161">
    <property type="entry name" value="TARTRATE-RESISTANT ACID PHOSPHATASE TYPE 5"/>
    <property type="match status" value="1"/>
</dbReference>
<dbReference type="InterPro" id="IPR024927">
    <property type="entry name" value="Acid_PPase"/>
</dbReference>
<feature type="signal peptide" evidence="7">
    <location>
        <begin position="1"/>
        <end position="28"/>
    </location>
</feature>
<keyword evidence="6" id="KW-0408">Iron</keyword>
<comment type="catalytic activity">
    <reaction evidence="1">
        <text>a phosphate monoester + H2O = an alcohol + phosphate</text>
        <dbReference type="Rhea" id="RHEA:15017"/>
        <dbReference type="ChEBI" id="CHEBI:15377"/>
        <dbReference type="ChEBI" id="CHEBI:30879"/>
        <dbReference type="ChEBI" id="CHEBI:43474"/>
        <dbReference type="ChEBI" id="CHEBI:67140"/>
        <dbReference type="EC" id="3.1.3.2"/>
    </reaction>
</comment>
<keyword evidence="4 7" id="KW-0732">Signal</keyword>
<evidence type="ECO:0000256" key="7">
    <source>
        <dbReference type="SAM" id="SignalP"/>
    </source>
</evidence>
<evidence type="ECO:0000259" key="8">
    <source>
        <dbReference type="Pfam" id="PF00149"/>
    </source>
</evidence>
<feature type="binding site" evidence="6">
    <location>
        <position position="121"/>
    </location>
    <ligand>
        <name>Fe cation</name>
        <dbReference type="ChEBI" id="CHEBI:24875"/>
        <label>2</label>
    </ligand>
</feature>
<evidence type="ECO:0000256" key="3">
    <source>
        <dbReference type="ARBA" id="ARBA00012646"/>
    </source>
</evidence>
<feature type="chain" id="PRO_5042944312" description="acid phosphatase" evidence="7">
    <location>
        <begin position="29"/>
        <end position="290"/>
    </location>
</feature>
<keyword evidence="10" id="KW-1185">Reference proteome</keyword>
<evidence type="ECO:0000256" key="1">
    <source>
        <dbReference type="ARBA" id="ARBA00000032"/>
    </source>
</evidence>
<dbReference type="SUPFAM" id="SSF56300">
    <property type="entry name" value="Metallo-dependent phosphatases"/>
    <property type="match status" value="1"/>
</dbReference>
<feature type="domain" description="Calcineurin-like phosphoesterase" evidence="8">
    <location>
        <begin position="44"/>
        <end position="210"/>
    </location>
</feature>